<dbReference type="PROSITE" id="PS51767">
    <property type="entry name" value="PEPTIDASE_A1"/>
    <property type="match status" value="1"/>
</dbReference>
<dbReference type="AlphaFoldDB" id="A0A6A5Q9S8"/>
<dbReference type="Pfam" id="PF00026">
    <property type="entry name" value="Asp"/>
    <property type="match status" value="1"/>
</dbReference>
<dbReference type="InterPro" id="IPR001461">
    <property type="entry name" value="Aspartic_peptidase_A1"/>
</dbReference>
<evidence type="ECO:0000313" key="3">
    <source>
        <dbReference type="EMBL" id="KAF1911087.1"/>
    </source>
</evidence>
<feature type="domain" description="Peptidase A1" evidence="2">
    <location>
        <begin position="1"/>
        <end position="402"/>
    </location>
</feature>
<sequence length="449" mass="50964">MFLLWYLDAIRRETPAKPAKKVETRITRKNNGDDLLLRPLVGKVLPYFEDIAFDEPCLDRTKINSSVWCECKAAIANPTLYPQCNQIEAMKNKKPALALKYDDNFEAHGTMMKANLWFDRKKIKDIWLLAAWKFKNPPSEANALSGSIGLGYMEDQQLRNKYGDIRYQTLPMVFEKNGNTTSDAYSMWFRNTEAKQDFSASILFGGYVSNYFKGTLSSFPVLPEPGIVIQLDKLTFMSKIAFTSCKESLPVMLDTGSFASYLPHDTFTALAEKIGKYEFIENAIRKIALFDDCTDFNWDEPLRFKFGNSEISVPLRDVIRFATEDEEADQTAPFRPIKNAKKQCLTHGIATWPAETSHQMAWAFSGPVSPSARPVRRAILGITFLRHAYVLYDIPQGEVAIAPVNDWAVRNILAEQYSFIDGYVHQGQEGYDPQENVAQRCAKPSSKAK</sequence>
<dbReference type="GO" id="GO:0006508">
    <property type="term" value="P:proteolysis"/>
    <property type="evidence" value="ECO:0007669"/>
    <property type="project" value="InterPro"/>
</dbReference>
<dbReference type="Gene3D" id="2.40.70.10">
    <property type="entry name" value="Acid Proteases"/>
    <property type="match status" value="1"/>
</dbReference>
<gene>
    <name evidence="3" type="ORF">BDU57DRAFT_533660</name>
</gene>
<dbReference type="OrthoDB" id="771136at2759"/>
<comment type="similarity">
    <text evidence="1">Belongs to the peptidase A1 family.</text>
</comment>
<dbReference type="PANTHER" id="PTHR47966:SF65">
    <property type="entry name" value="ASPARTIC-TYPE ENDOPEPTIDASE"/>
    <property type="match status" value="1"/>
</dbReference>
<dbReference type="InterPro" id="IPR021109">
    <property type="entry name" value="Peptidase_aspartic_dom_sf"/>
</dbReference>
<dbReference type="InterPro" id="IPR033121">
    <property type="entry name" value="PEPTIDASE_A1"/>
</dbReference>
<keyword evidence="4" id="KW-1185">Reference proteome</keyword>
<name>A0A6A5Q9S8_AMPQU</name>
<dbReference type="EMBL" id="ML979146">
    <property type="protein sequence ID" value="KAF1911087.1"/>
    <property type="molecule type" value="Genomic_DNA"/>
</dbReference>
<reference evidence="3" key="1">
    <citation type="journal article" date="2020" name="Stud. Mycol.">
        <title>101 Dothideomycetes genomes: a test case for predicting lifestyles and emergence of pathogens.</title>
        <authorList>
            <person name="Haridas S."/>
            <person name="Albert R."/>
            <person name="Binder M."/>
            <person name="Bloem J."/>
            <person name="Labutti K."/>
            <person name="Salamov A."/>
            <person name="Andreopoulos B."/>
            <person name="Baker S."/>
            <person name="Barry K."/>
            <person name="Bills G."/>
            <person name="Bluhm B."/>
            <person name="Cannon C."/>
            <person name="Castanera R."/>
            <person name="Culley D."/>
            <person name="Daum C."/>
            <person name="Ezra D."/>
            <person name="Gonzalez J."/>
            <person name="Henrissat B."/>
            <person name="Kuo A."/>
            <person name="Liang C."/>
            <person name="Lipzen A."/>
            <person name="Lutzoni F."/>
            <person name="Magnuson J."/>
            <person name="Mondo S."/>
            <person name="Nolan M."/>
            <person name="Ohm R."/>
            <person name="Pangilinan J."/>
            <person name="Park H.-J."/>
            <person name="Ramirez L."/>
            <person name="Alfaro M."/>
            <person name="Sun H."/>
            <person name="Tritt A."/>
            <person name="Yoshinaga Y."/>
            <person name="Zwiers L.-H."/>
            <person name="Turgeon B."/>
            <person name="Goodwin S."/>
            <person name="Spatafora J."/>
            <person name="Crous P."/>
            <person name="Grigoriev I."/>
        </authorList>
    </citation>
    <scope>NUCLEOTIDE SEQUENCE</scope>
    <source>
        <strain evidence="3">HMLAC05119</strain>
    </source>
</reference>
<accession>A0A6A5Q9S8</accession>
<dbReference type="Proteomes" id="UP000800096">
    <property type="component" value="Unassembled WGS sequence"/>
</dbReference>
<dbReference type="SUPFAM" id="SSF50630">
    <property type="entry name" value="Acid proteases"/>
    <property type="match status" value="1"/>
</dbReference>
<proteinExistence type="inferred from homology"/>
<dbReference type="PANTHER" id="PTHR47966">
    <property type="entry name" value="BETA-SITE APP-CLEAVING ENZYME, ISOFORM A-RELATED"/>
    <property type="match status" value="1"/>
</dbReference>
<dbReference type="GO" id="GO:0004190">
    <property type="term" value="F:aspartic-type endopeptidase activity"/>
    <property type="evidence" value="ECO:0007669"/>
    <property type="project" value="InterPro"/>
</dbReference>
<organism evidence="3 4">
    <name type="scientific">Ampelomyces quisqualis</name>
    <name type="common">Powdery mildew agent</name>
    <dbReference type="NCBI Taxonomy" id="50730"/>
    <lineage>
        <taxon>Eukaryota</taxon>
        <taxon>Fungi</taxon>
        <taxon>Dikarya</taxon>
        <taxon>Ascomycota</taxon>
        <taxon>Pezizomycotina</taxon>
        <taxon>Dothideomycetes</taxon>
        <taxon>Pleosporomycetidae</taxon>
        <taxon>Pleosporales</taxon>
        <taxon>Pleosporineae</taxon>
        <taxon>Phaeosphaeriaceae</taxon>
        <taxon>Ampelomyces</taxon>
    </lineage>
</organism>
<evidence type="ECO:0000313" key="4">
    <source>
        <dbReference type="Proteomes" id="UP000800096"/>
    </source>
</evidence>
<evidence type="ECO:0000259" key="2">
    <source>
        <dbReference type="PROSITE" id="PS51767"/>
    </source>
</evidence>
<evidence type="ECO:0000256" key="1">
    <source>
        <dbReference type="ARBA" id="ARBA00007447"/>
    </source>
</evidence>
<protein>
    <submittedName>
        <fullName evidence="3">Aspartic peptidase domain-containing protein</fullName>
    </submittedName>
</protein>